<evidence type="ECO:0000259" key="5">
    <source>
        <dbReference type="PROSITE" id="PS51918"/>
    </source>
</evidence>
<dbReference type="SUPFAM" id="SSF102114">
    <property type="entry name" value="Radical SAM enzymes"/>
    <property type="match status" value="1"/>
</dbReference>
<evidence type="ECO:0000313" key="7">
    <source>
        <dbReference type="Proteomes" id="UP000824002"/>
    </source>
</evidence>
<dbReference type="EMBL" id="DVJP01000068">
    <property type="protein sequence ID" value="HIS77178.1"/>
    <property type="molecule type" value="Genomic_DNA"/>
</dbReference>
<dbReference type="InterPro" id="IPR034505">
    <property type="entry name" value="Coproporphyrinogen-III_oxidase"/>
</dbReference>
<dbReference type="Proteomes" id="UP000824002">
    <property type="component" value="Unassembled WGS sequence"/>
</dbReference>
<dbReference type="InterPro" id="IPR058240">
    <property type="entry name" value="rSAM_sf"/>
</dbReference>
<dbReference type="PANTHER" id="PTHR13932:SF1">
    <property type="entry name" value="OXYGEN-INDEPENDENT COPROPORPHYRINOGEN-III OXIDASE-LIKE PROTEIN HEMZ"/>
    <property type="match status" value="1"/>
</dbReference>
<keyword evidence="6" id="KW-0560">Oxidoreductase</keyword>
<proteinExistence type="predicted"/>
<dbReference type="SFLD" id="SFLDF00310">
    <property type="entry name" value="oxygen-independent_coproporphy"/>
    <property type="match status" value="1"/>
</dbReference>
<name>A0A9D1FPG7_9FIRM</name>
<dbReference type="PANTHER" id="PTHR13932">
    <property type="entry name" value="COPROPORPHYRINIGEN III OXIDASE"/>
    <property type="match status" value="1"/>
</dbReference>
<dbReference type="CDD" id="cd01335">
    <property type="entry name" value="Radical_SAM"/>
    <property type="match status" value="1"/>
</dbReference>
<keyword evidence="4" id="KW-0411">Iron-sulfur</keyword>
<gene>
    <name evidence="6" type="primary">hemZ</name>
    <name evidence="6" type="ORF">IAB51_10305</name>
</gene>
<evidence type="ECO:0000313" key="6">
    <source>
        <dbReference type="EMBL" id="HIS77178.1"/>
    </source>
</evidence>
<protein>
    <submittedName>
        <fullName evidence="6">Coproporphyrinogen dehydrogenase HemZ</fullName>
        <ecNumber evidence="6">1.3.98.3</ecNumber>
    </submittedName>
</protein>
<dbReference type="SFLD" id="SFLDS00029">
    <property type="entry name" value="Radical_SAM"/>
    <property type="match status" value="1"/>
</dbReference>
<keyword evidence="3" id="KW-0408">Iron</keyword>
<dbReference type="Pfam" id="PF04055">
    <property type="entry name" value="Radical_SAM"/>
    <property type="match status" value="1"/>
</dbReference>
<evidence type="ECO:0000256" key="3">
    <source>
        <dbReference type="ARBA" id="ARBA00023004"/>
    </source>
</evidence>
<dbReference type="InterPro" id="IPR013785">
    <property type="entry name" value="Aldolase_TIM"/>
</dbReference>
<dbReference type="GO" id="GO:0051539">
    <property type="term" value="F:4 iron, 4 sulfur cluster binding"/>
    <property type="evidence" value="ECO:0007669"/>
    <property type="project" value="TreeGrafter"/>
</dbReference>
<reference evidence="6" key="2">
    <citation type="journal article" date="2021" name="PeerJ">
        <title>Extensive microbial diversity within the chicken gut microbiome revealed by metagenomics and culture.</title>
        <authorList>
            <person name="Gilroy R."/>
            <person name="Ravi A."/>
            <person name="Getino M."/>
            <person name="Pursley I."/>
            <person name="Horton D.L."/>
            <person name="Alikhan N.F."/>
            <person name="Baker D."/>
            <person name="Gharbi K."/>
            <person name="Hall N."/>
            <person name="Watson M."/>
            <person name="Adriaenssens E.M."/>
            <person name="Foster-Nyarko E."/>
            <person name="Jarju S."/>
            <person name="Secka A."/>
            <person name="Antonio M."/>
            <person name="Oren A."/>
            <person name="Chaudhuri R.R."/>
            <person name="La Ragione R."/>
            <person name="Hildebrand F."/>
            <person name="Pallen M.J."/>
        </authorList>
    </citation>
    <scope>NUCLEOTIDE SEQUENCE</scope>
    <source>
        <strain evidence="6">CHK199-13235</strain>
    </source>
</reference>
<dbReference type="GO" id="GO:0051989">
    <property type="term" value="F:coproporphyrinogen dehydrogenase activity"/>
    <property type="evidence" value="ECO:0007669"/>
    <property type="project" value="UniProtKB-EC"/>
</dbReference>
<dbReference type="PROSITE" id="PS51918">
    <property type="entry name" value="RADICAL_SAM"/>
    <property type="match status" value="1"/>
</dbReference>
<dbReference type="InterPro" id="IPR007197">
    <property type="entry name" value="rSAM"/>
</dbReference>
<evidence type="ECO:0000256" key="2">
    <source>
        <dbReference type="ARBA" id="ARBA00022723"/>
    </source>
</evidence>
<dbReference type="GO" id="GO:0046872">
    <property type="term" value="F:metal ion binding"/>
    <property type="evidence" value="ECO:0007669"/>
    <property type="project" value="UniProtKB-KW"/>
</dbReference>
<accession>A0A9D1FPG7</accession>
<dbReference type="NCBIfam" id="TIGR03994">
    <property type="entry name" value="rSAM_HemZ"/>
    <property type="match status" value="1"/>
</dbReference>
<dbReference type="InterPro" id="IPR023995">
    <property type="entry name" value="HemZ"/>
</dbReference>
<dbReference type="GO" id="GO:0006779">
    <property type="term" value="P:porphyrin-containing compound biosynthetic process"/>
    <property type="evidence" value="ECO:0007669"/>
    <property type="project" value="TreeGrafter"/>
</dbReference>
<dbReference type="SMART" id="SM00729">
    <property type="entry name" value="Elp3"/>
    <property type="match status" value="1"/>
</dbReference>
<keyword evidence="1" id="KW-0949">S-adenosyl-L-methionine</keyword>
<dbReference type="InterPro" id="IPR006638">
    <property type="entry name" value="Elp3/MiaA/NifB-like_rSAM"/>
</dbReference>
<dbReference type="AlphaFoldDB" id="A0A9D1FPG7"/>
<comment type="caution">
    <text evidence="6">The sequence shown here is derived from an EMBL/GenBank/DDBJ whole genome shotgun (WGS) entry which is preliminary data.</text>
</comment>
<dbReference type="SFLD" id="SFLDG01065">
    <property type="entry name" value="anaerobic_coproporphyrinogen-I"/>
    <property type="match status" value="1"/>
</dbReference>
<dbReference type="GO" id="GO:0005737">
    <property type="term" value="C:cytoplasm"/>
    <property type="evidence" value="ECO:0007669"/>
    <property type="project" value="TreeGrafter"/>
</dbReference>
<keyword evidence="2" id="KW-0479">Metal-binding</keyword>
<dbReference type="EC" id="1.3.98.3" evidence="6"/>
<evidence type="ECO:0000256" key="1">
    <source>
        <dbReference type="ARBA" id="ARBA00022691"/>
    </source>
</evidence>
<reference evidence="6" key="1">
    <citation type="submission" date="2020-10" db="EMBL/GenBank/DDBJ databases">
        <authorList>
            <person name="Gilroy R."/>
        </authorList>
    </citation>
    <scope>NUCLEOTIDE SEQUENCE</scope>
    <source>
        <strain evidence="6">CHK199-13235</strain>
    </source>
</reference>
<feature type="domain" description="Radical SAM core" evidence="5">
    <location>
        <begin position="160"/>
        <end position="399"/>
    </location>
</feature>
<dbReference type="Gene3D" id="3.20.20.70">
    <property type="entry name" value="Aldolase class I"/>
    <property type="match status" value="1"/>
</dbReference>
<dbReference type="SFLD" id="SFLDG01082">
    <property type="entry name" value="B12-binding_domain_containing"/>
    <property type="match status" value="1"/>
</dbReference>
<evidence type="ECO:0000256" key="4">
    <source>
        <dbReference type="ARBA" id="ARBA00023014"/>
    </source>
</evidence>
<organism evidence="6 7">
    <name type="scientific">Candidatus Merdivicinus excrementipullorum</name>
    <dbReference type="NCBI Taxonomy" id="2840867"/>
    <lineage>
        <taxon>Bacteria</taxon>
        <taxon>Bacillati</taxon>
        <taxon>Bacillota</taxon>
        <taxon>Clostridia</taxon>
        <taxon>Eubacteriales</taxon>
        <taxon>Oscillospiraceae</taxon>
        <taxon>Oscillospiraceae incertae sedis</taxon>
        <taxon>Candidatus Merdivicinus</taxon>
    </lineage>
</organism>
<sequence length="493" mass="56043">MTIYFNGNRFQYEMENVARLFYPLRRFQFRFEADAYEEGDYLAFRREITESGADLTVTVREGDFFETESAQVSAGEKFDSRCEEEFARILYRILEKHTGVHPQWGILTGIRPVKRFQHGLDAGQSLEETRREFREKYYVSDEKIALAEQISRIQQPVLESVSLQDYSLYISIPYCPSRCSYCSFVSHSIDHPKAKKLIPDYVNLLVKEIFFTAAICWNSGRNLRSIYIGGGTPTALTAEQLKTITDAVKAAFRPGPSLEYTIEAGRPDTITREKLQVIYDAGANRVSINPQSFEDNVLEAVGRKHTAQRVVECYKMAREFGFHTINMDLIAGLPGDTLEGFQRSLDKALELEPENVTVHALSVKRAADLYAQRNGSEDYSAAQKMVAYACQKLTGAGYLPYYLYRQKNIVGNLENVGYAKPGHIGLYNIFIMEEVQHIAAVGAGAVSKVVFPGRIERVFNYKYPYEYIGKFADILSRKEQFGAFLKEAGSYVK</sequence>